<sequence>MKCESFMKVQPFISNNANLSPGGFIYDLTVIQAGDIKDSWIKAAAAGKSAQIDHCQATNPGHTNGNGVLAYENVKFK</sequence>
<comment type="caution">
    <text evidence="1">The sequence shown here is derived from an EMBL/GenBank/DDBJ whole genome shotgun (WGS) entry which is preliminary data.</text>
</comment>
<dbReference type="Proteomes" id="UP000266198">
    <property type="component" value="Unassembled WGS sequence"/>
</dbReference>
<accession>A0AAX0QVI6</accession>
<dbReference type="AlphaFoldDB" id="A0AAX0QVI6"/>
<dbReference type="Proteomes" id="UP000217473">
    <property type="component" value="Unassembled WGS sequence"/>
</dbReference>
<evidence type="ECO:0000313" key="3">
    <source>
        <dbReference type="Proteomes" id="UP000217473"/>
    </source>
</evidence>
<evidence type="ECO:0000313" key="4">
    <source>
        <dbReference type="Proteomes" id="UP000266198"/>
    </source>
</evidence>
<dbReference type="EMBL" id="MWUR01000005">
    <property type="protein sequence ID" value="PCF51314.1"/>
    <property type="molecule type" value="Genomic_DNA"/>
</dbReference>
<organism evidence="1 3">
    <name type="scientific">Staphylococcus delphini</name>
    <dbReference type="NCBI Taxonomy" id="53344"/>
    <lineage>
        <taxon>Bacteria</taxon>
        <taxon>Bacillati</taxon>
        <taxon>Bacillota</taxon>
        <taxon>Bacilli</taxon>
        <taxon>Bacillales</taxon>
        <taxon>Staphylococcaceae</taxon>
        <taxon>Staphylococcus</taxon>
        <taxon>Staphylococcus intermedius group</taxon>
    </lineage>
</organism>
<evidence type="ECO:0000313" key="2">
    <source>
        <dbReference type="EMBL" id="RIZ52705.1"/>
    </source>
</evidence>
<keyword evidence="4" id="KW-1185">Reference proteome</keyword>
<proteinExistence type="predicted"/>
<dbReference type="EMBL" id="NIPK01000016">
    <property type="protein sequence ID" value="RIZ52705.1"/>
    <property type="molecule type" value="Genomic_DNA"/>
</dbReference>
<evidence type="ECO:0000313" key="1">
    <source>
        <dbReference type="EMBL" id="PCF51314.1"/>
    </source>
</evidence>
<gene>
    <name evidence="1" type="ORF">B5C07_04555</name>
    <name evidence="2" type="ORF">CDL68_08440</name>
</gene>
<reference evidence="2 4" key="2">
    <citation type="submission" date="2017-06" db="EMBL/GenBank/DDBJ databases">
        <title>Identification of a new gene, sdsY, involved in staphylococcal internalization in non-professional phagocytic cells (NPPCs).</title>
        <authorList>
            <person name="Maali Y."/>
            <person name="Martins-Simoes P."/>
            <person name="Trouillet-Assant S."/>
            <person name="Laurent F."/>
            <person name="Diot A."/>
            <person name="Verhoeven P."/>
            <person name="Bouvard D."/>
            <person name="Vandenesch F."/>
            <person name="Bes M."/>
        </authorList>
    </citation>
    <scope>NUCLEOTIDE SEQUENCE [LARGE SCALE GENOMIC DNA]</scope>
    <source>
        <strain evidence="2 4">Heidy</strain>
    </source>
</reference>
<protein>
    <submittedName>
        <fullName evidence="1">Uncharacterized protein</fullName>
    </submittedName>
</protein>
<name>A0AAX0QVI6_9STAP</name>
<reference evidence="1 3" key="1">
    <citation type="journal article" date="2017" name="PLoS ONE">
        <title>Development of a real-time PCR for detection of Staphylococcus pseudintermedius using a novel automated comparison of whole-genome sequences.</title>
        <authorList>
            <person name="Verstappen K.M."/>
            <person name="Huijbregts L."/>
            <person name="Spaninks M."/>
            <person name="Wagenaar J.A."/>
            <person name="Fluit A.C."/>
            <person name="Duim B."/>
        </authorList>
    </citation>
    <scope>NUCLEOTIDE SEQUENCE [LARGE SCALE GENOMIC DNA]</scope>
    <source>
        <strain evidence="1 3">15S02591-1</strain>
    </source>
</reference>